<dbReference type="Proteomes" id="UP001172155">
    <property type="component" value="Unassembled WGS sequence"/>
</dbReference>
<feature type="compositionally biased region" description="Basic and acidic residues" evidence="1">
    <location>
        <begin position="408"/>
        <end position="417"/>
    </location>
</feature>
<keyword evidence="2" id="KW-1133">Transmembrane helix</keyword>
<proteinExistence type="predicted"/>
<feature type="region of interest" description="Disordered" evidence="1">
    <location>
        <begin position="224"/>
        <end position="263"/>
    </location>
</feature>
<accession>A0AA40K4D1</accession>
<name>A0AA40K4D1_9PEZI</name>
<feature type="compositionally biased region" description="Basic and acidic residues" evidence="1">
    <location>
        <begin position="392"/>
        <end position="401"/>
    </location>
</feature>
<comment type="caution">
    <text evidence="3">The sequence shown here is derived from an EMBL/GenBank/DDBJ whole genome shotgun (WGS) entry which is preliminary data.</text>
</comment>
<sequence length="439" mass="46257">MTGEDTLRPARRVRRGRLLRARQRPGPGGDFGIGLPVLNDGNDLSDDSDDEDITSSTQPPQPTENQALPSLGIPTQLPFLLGPVTTVTTDSTTTEIIISTTVTFPDISTSLPLSDAESFTTSRSAENAPTAAPARPDDLPLFRETTFLTSVSPVSTVSPIGATSGAYSQGAEPTEGAAAAKVGIQPGAKAGIAVGSIAGIALLAGFFFFLFRWIRTRRFHSSITVESSRTRRHGHTRSNSTFQLAHPPPTYSPHTNTNTAERPRDSQVLRDLLAAAHAHRNGAASDTSSTFDEKTGGAGVENAQIRNSIASWLRRHHPLKLNPLADGTDNGGGGGSGSGGNMRSSFFSALSRSNRSSVASSQPRSPGFWPRSPGLMVPSSGGAPVGAMPRSPLRDMHRVPGDDIAAAEEGRGARGREGINSVWSDSSDGNGGERGHRWR</sequence>
<dbReference type="EMBL" id="JAUKUD010000004">
    <property type="protein sequence ID" value="KAK0745471.1"/>
    <property type="molecule type" value="Genomic_DNA"/>
</dbReference>
<keyword evidence="2" id="KW-0472">Membrane</keyword>
<feature type="region of interest" description="Disordered" evidence="1">
    <location>
        <begin position="321"/>
        <end position="439"/>
    </location>
</feature>
<feature type="region of interest" description="Disordered" evidence="1">
    <location>
        <begin position="279"/>
        <end position="299"/>
    </location>
</feature>
<feature type="compositionally biased region" description="Low complexity" evidence="1">
    <location>
        <begin position="343"/>
        <end position="366"/>
    </location>
</feature>
<evidence type="ECO:0000256" key="2">
    <source>
        <dbReference type="SAM" id="Phobius"/>
    </source>
</evidence>
<evidence type="ECO:0000256" key="1">
    <source>
        <dbReference type="SAM" id="MobiDB-lite"/>
    </source>
</evidence>
<keyword evidence="4" id="KW-1185">Reference proteome</keyword>
<feature type="compositionally biased region" description="Acidic residues" evidence="1">
    <location>
        <begin position="43"/>
        <end position="53"/>
    </location>
</feature>
<feature type="compositionally biased region" description="Basic residues" evidence="1">
    <location>
        <begin position="9"/>
        <end position="23"/>
    </location>
</feature>
<organism evidence="3 4">
    <name type="scientific">Schizothecium vesticola</name>
    <dbReference type="NCBI Taxonomy" id="314040"/>
    <lineage>
        <taxon>Eukaryota</taxon>
        <taxon>Fungi</taxon>
        <taxon>Dikarya</taxon>
        <taxon>Ascomycota</taxon>
        <taxon>Pezizomycotina</taxon>
        <taxon>Sordariomycetes</taxon>
        <taxon>Sordariomycetidae</taxon>
        <taxon>Sordariales</taxon>
        <taxon>Schizotheciaceae</taxon>
        <taxon>Schizothecium</taxon>
    </lineage>
</organism>
<feature type="transmembrane region" description="Helical" evidence="2">
    <location>
        <begin position="190"/>
        <end position="211"/>
    </location>
</feature>
<feature type="compositionally biased region" description="Polar residues" evidence="1">
    <location>
        <begin position="113"/>
        <end position="127"/>
    </location>
</feature>
<dbReference type="AlphaFoldDB" id="A0AA40K4D1"/>
<feature type="region of interest" description="Disordered" evidence="1">
    <location>
        <begin position="113"/>
        <end position="138"/>
    </location>
</feature>
<evidence type="ECO:0000313" key="4">
    <source>
        <dbReference type="Proteomes" id="UP001172155"/>
    </source>
</evidence>
<keyword evidence="2" id="KW-0812">Transmembrane</keyword>
<feature type="compositionally biased region" description="Gly residues" evidence="1">
    <location>
        <begin position="329"/>
        <end position="340"/>
    </location>
</feature>
<evidence type="ECO:0000313" key="3">
    <source>
        <dbReference type="EMBL" id="KAK0745471.1"/>
    </source>
</evidence>
<feature type="region of interest" description="Disordered" evidence="1">
    <location>
        <begin position="1"/>
        <end position="74"/>
    </location>
</feature>
<protein>
    <submittedName>
        <fullName evidence="3">Uncharacterized protein</fullName>
    </submittedName>
</protein>
<reference evidence="3" key="1">
    <citation type="submission" date="2023-06" db="EMBL/GenBank/DDBJ databases">
        <title>Genome-scale phylogeny and comparative genomics of the fungal order Sordariales.</title>
        <authorList>
            <consortium name="Lawrence Berkeley National Laboratory"/>
            <person name="Hensen N."/>
            <person name="Bonometti L."/>
            <person name="Westerberg I."/>
            <person name="Brannstrom I.O."/>
            <person name="Guillou S."/>
            <person name="Cros-Aarteil S."/>
            <person name="Calhoun S."/>
            <person name="Haridas S."/>
            <person name="Kuo A."/>
            <person name="Mondo S."/>
            <person name="Pangilinan J."/>
            <person name="Riley R."/>
            <person name="LaButti K."/>
            <person name="Andreopoulos B."/>
            <person name="Lipzen A."/>
            <person name="Chen C."/>
            <person name="Yanf M."/>
            <person name="Daum C."/>
            <person name="Ng V."/>
            <person name="Clum A."/>
            <person name="Steindorff A."/>
            <person name="Ohm R."/>
            <person name="Martin F."/>
            <person name="Silar P."/>
            <person name="Natvig D."/>
            <person name="Lalanne C."/>
            <person name="Gautier V."/>
            <person name="Ament-velasquez S.L."/>
            <person name="Kruys A."/>
            <person name="Hutchinson M.I."/>
            <person name="Powell A.J."/>
            <person name="Barry K."/>
            <person name="Miller A.N."/>
            <person name="Grigoriev I.V."/>
            <person name="Debuchy R."/>
            <person name="Gladieux P."/>
            <person name="Thoren M.H."/>
            <person name="Johannesson H."/>
        </authorList>
    </citation>
    <scope>NUCLEOTIDE SEQUENCE</scope>
    <source>
        <strain evidence="3">SMH3187-1</strain>
    </source>
</reference>
<gene>
    <name evidence="3" type="ORF">B0T18DRAFT_409512</name>
</gene>